<dbReference type="RefSeq" id="WP_231440808.1">
    <property type="nucleotide sequence ID" value="NZ_JAJOMB010000005.1"/>
</dbReference>
<protein>
    <submittedName>
        <fullName evidence="2">Tad domain-containing protein</fullName>
    </submittedName>
</protein>
<organism evidence="2 3">
    <name type="scientific">Kineosporia babensis</name>
    <dbReference type="NCBI Taxonomy" id="499548"/>
    <lineage>
        <taxon>Bacteria</taxon>
        <taxon>Bacillati</taxon>
        <taxon>Actinomycetota</taxon>
        <taxon>Actinomycetes</taxon>
        <taxon>Kineosporiales</taxon>
        <taxon>Kineosporiaceae</taxon>
        <taxon>Kineosporia</taxon>
    </lineage>
</organism>
<accession>A0A9X1NCD3</accession>
<evidence type="ECO:0000313" key="2">
    <source>
        <dbReference type="EMBL" id="MCD5311528.1"/>
    </source>
</evidence>
<sequence length="548" mass="57621">MRRSDAGVVTIVTTLAISTFLLGIAALAVDLGQAYLRQNDLQALADRLALAGARGLPTITGPEGAIDQLTTSLAAVCASGEEEGELCSTDAAQWTDGNPGNGELTFYADTDSDGQVSRADAVSSLSTPGQALRVRLPPASVQFGLAGLLGFGQARIQASASARIGTPLGSGLLPFALTQEDVAAGRFCVRDPGSVNPPPDGPVRLKLNTAFPQGLPETGADASFGLRTTNRWRVLRNIKFHLKTADGSVTPLSVSRTRHRTYRLTLPPGSAGSTLEVWATGRFLRASSFTTNVLSLTYASTYSPGAPDLPCENSPGVAQLARKDTGDPTAALERNVRTGPEVNLLADRDQTKDCAGQIFARTSWCLNLAPPNDFPEALRKGLLESSGHRTGRLIGSTGNGVHHSNGYAIDATDLFESPHLLDPLSAGSSGLPLKTLLQQGKPATPDEQGWITSAAVRSHRLAVLPVIEDEPFGDGNGYRIASFRYVWIDSDSPDRGLLWENGRFTGLEGYVVDPGYLPAVVSGSAVVGPFLGSDMPREAVLTPDVAIG</sequence>
<evidence type="ECO:0000259" key="1">
    <source>
        <dbReference type="Pfam" id="PF13400"/>
    </source>
</evidence>
<dbReference type="InterPro" id="IPR028087">
    <property type="entry name" value="Tad_N"/>
</dbReference>
<evidence type="ECO:0000313" key="3">
    <source>
        <dbReference type="Proteomes" id="UP001138997"/>
    </source>
</evidence>
<gene>
    <name evidence="2" type="ORF">LR394_11500</name>
</gene>
<dbReference type="AlphaFoldDB" id="A0A9X1NCD3"/>
<dbReference type="EMBL" id="JAJOMB010000005">
    <property type="protein sequence ID" value="MCD5311528.1"/>
    <property type="molecule type" value="Genomic_DNA"/>
</dbReference>
<proteinExistence type="predicted"/>
<name>A0A9X1NCD3_9ACTN</name>
<comment type="caution">
    <text evidence="2">The sequence shown here is derived from an EMBL/GenBank/DDBJ whole genome shotgun (WGS) entry which is preliminary data.</text>
</comment>
<reference evidence="2" key="1">
    <citation type="submission" date="2021-11" db="EMBL/GenBank/DDBJ databases">
        <title>Streptomyces corallinus and Kineosporia corallina sp. nov., two new coral-derived marine actinobacteria.</title>
        <authorList>
            <person name="Buangrab K."/>
            <person name="Sutthacheep M."/>
            <person name="Yeemin T."/>
            <person name="Harunari E."/>
            <person name="Igarashi Y."/>
            <person name="Sripreechasak P."/>
            <person name="Kanchanasin P."/>
            <person name="Tanasupawat S."/>
            <person name="Phongsopitanun W."/>
        </authorList>
    </citation>
    <scope>NUCLEOTIDE SEQUENCE</scope>
    <source>
        <strain evidence="2">JCM 31032</strain>
    </source>
</reference>
<keyword evidence="3" id="KW-1185">Reference proteome</keyword>
<feature type="domain" description="Putative Flp pilus-assembly TadG-like N-terminal" evidence="1">
    <location>
        <begin position="7"/>
        <end position="54"/>
    </location>
</feature>
<dbReference type="Pfam" id="PF13400">
    <property type="entry name" value="Tad"/>
    <property type="match status" value="1"/>
</dbReference>
<dbReference type="Proteomes" id="UP001138997">
    <property type="component" value="Unassembled WGS sequence"/>
</dbReference>